<keyword evidence="7 10" id="KW-1133">Transmembrane helix</keyword>
<dbReference type="FunFam" id="3.40.50.300:FF:000299">
    <property type="entry name" value="ABC transporter ATP-binding protein/permease"/>
    <property type="match status" value="1"/>
</dbReference>
<dbReference type="Gene3D" id="3.40.50.300">
    <property type="entry name" value="P-loop containing nucleotide triphosphate hydrolases"/>
    <property type="match status" value="1"/>
</dbReference>
<dbReference type="PROSITE" id="PS50893">
    <property type="entry name" value="ABC_TRANSPORTER_2"/>
    <property type="match status" value="1"/>
</dbReference>
<dbReference type="InterPro" id="IPR011527">
    <property type="entry name" value="ABC1_TM_dom"/>
</dbReference>
<feature type="compositionally biased region" description="Polar residues" evidence="9">
    <location>
        <begin position="18"/>
        <end position="28"/>
    </location>
</feature>
<dbReference type="InterPro" id="IPR003439">
    <property type="entry name" value="ABC_transporter-like_ATP-bd"/>
</dbReference>
<evidence type="ECO:0000256" key="6">
    <source>
        <dbReference type="ARBA" id="ARBA00022840"/>
    </source>
</evidence>
<feature type="non-terminal residue" evidence="13">
    <location>
        <position position="1"/>
    </location>
</feature>
<dbReference type="PROSITE" id="PS50929">
    <property type="entry name" value="ABC_TM1F"/>
    <property type="match status" value="1"/>
</dbReference>
<evidence type="ECO:0000313" key="13">
    <source>
        <dbReference type="EMBL" id="MQM03043.1"/>
    </source>
</evidence>
<evidence type="ECO:0000256" key="1">
    <source>
        <dbReference type="ARBA" id="ARBA00004651"/>
    </source>
</evidence>
<comment type="caution">
    <text evidence="13">The sequence shown here is derived from an EMBL/GenBank/DDBJ whole genome shotgun (WGS) entry which is preliminary data.</text>
</comment>
<dbReference type="SUPFAM" id="SSF90123">
    <property type="entry name" value="ABC transporter transmembrane region"/>
    <property type="match status" value="1"/>
</dbReference>
<evidence type="ECO:0000256" key="9">
    <source>
        <dbReference type="SAM" id="MobiDB-lite"/>
    </source>
</evidence>
<proteinExistence type="predicted"/>
<evidence type="ECO:0000256" key="2">
    <source>
        <dbReference type="ARBA" id="ARBA00022448"/>
    </source>
</evidence>
<dbReference type="EMBL" id="NMUH01002966">
    <property type="protein sequence ID" value="MQM03043.1"/>
    <property type="molecule type" value="Genomic_DNA"/>
</dbReference>
<keyword evidence="5" id="KW-0547">Nucleotide-binding</keyword>
<name>A0A843VVK7_COLES</name>
<keyword evidence="14" id="KW-1185">Reference proteome</keyword>
<accession>A0A843VVK7</accession>
<feature type="domain" description="ABC transmembrane type-1" evidence="12">
    <location>
        <begin position="289"/>
        <end position="533"/>
    </location>
</feature>
<dbReference type="Proteomes" id="UP000652761">
    <property type="component" value="Unassembled WGS sequence"/>
</dbReference>
<dbReference type="OrthoDB" id="6500128at2759"/>
<evidence type="ECO:0000256" key="7">
    <source>
        <dbReference type="ARBA" id="ARBA00022989"/>
    </source>
</evidence>
<sequence length="757" mass="82180">MESVPAEEEAEVEKGSETQGEGNENPPENQFREGETASSSDSEDDQDQHPPMDKAQEKGKAAEVPDVPLLADTPYQRQMRQRVIINLKPVIERLDAQGKILCSLQSDVNSIFMSQASTSKELSQVKNVGRLLGRPAKARPAAFQLPAMLGRLAAFPAASSSPVPSPAASPRLRSPQTLPRSLPPLPLGVPRSTRSSPFVVLSAHNHSSNGVVPESRLDASASAASQVLRPPLSPLQQIAPYLRAEWRLIVKGWLCSAIAVYCLARLVPMVGQLPSVVCRFGPETVVEEGAKLAALAVVRSGACYLQQAFLWEAALRAAYNIRVDVFAGVLHRDLGFFEGRGGVPTGDVAHRITAEADDVADTVFALLNTSVPNALQLGAMATQMVVVSPVLSFISALVIPLMSLVVAYLGERLRKVSQEAQLSVARLSAHLNEVLQSMLVVKANNAELSEASRFQKLAYDDLVKLLRKRRAKVFIPEIVKVIHIGGTLLLCAASVVASRGFFDSSNMVSFLMSLALLVDPIEGIGKAFNELKQGEPAIERLFNLMNFKPQVIEKPDAIDVDFVTGDIRFCDVTFRYGENTRPVLDRLNLHIKAGETVALIGPSGGGKTTLTKLLLRLYDPQSGHILLDNHDVQNIQLRSLRKHISLVSQDIALFSGTVAENIGYKDLMGEINMQQVVNAAKIANADEFIRKLPDGYETNIAQKGSVLSGGQRQRLAIARALYQESSILILDEATSALDSRSEMLVRQALECLTAKHT</sequence>
<dbReference type="InterPro" id="IPR036640">
    <property type="entry name" value="ABC1_TM_sf"/>
</dbReference>
<dbReference type="InterPro" id="IPR039421">
    <property type="entry name" value="Type_1_exporter"/>
</dbReference>
<dbReference type="Pfam" id="PF00664">
    <property type="entry name" value="ABC_membrane"/>
    <property type="match status" value="1"/>
</dbReference>
<evidence type="ECO:0000259" key="12">
    <source>
        <dbReference type="PROSITE" id="PS50929"/>
    </source>
</evidence>
<dbReference type="FunFam" id="1.20.1560.10:FF:000096">
    <property type="entry name" value="ABC transporter related"/>
    <property type="match status" value="1"/>
</dbReference>
<feature type="compositionally biased region" description="Low complexity" evidence="9">
    <location>
        <begin position="163"/>
        <end position="175"/>
    </location>
</feature>
<evidence type="ECO:0000256" key="10">
    <source>
        <dbReference type="SAM" id="Phobius"/>
    </source>
</evidence>
<dbReference type="GO" id="GO:0005886">
    <property type="term" value="C:plasma membrane"/>
    <property type="evidence" value="ECO:0007669"/>
    <property type="project" value="UniProtKB-SubCell"/>
</dbReference>
<dbReference type="SMART" id="SM00382">
    <property type="entry name" value="AAA"/>
    <property type="match status" value="1"/>
</dbReference>
<feature type="region of interest" description="Disordered" evidence="9">
    <location>
        <begin position="163"/>
        <end position="189"/>
    </location>
</feature>
<dbReference type="GO" id="GO:0016887">
    <property type="term" value="F:ATP hydrolysis activity"/>
    <property type="evidence" value="ECO:0007669"/>
    <property type="project" value="InterPro"/>
</dbReference>
<dbReference type="InterPro" id="IPR003593">
    <property type="entry name" value="AAA+_ATPase"/>
</dbReference>
<keyword evidence="8 10" id="KW-0472">Membrane</keyword>
<keyword evidence="3" id="KW-1003">Cell membrane</keyword>
<evidence type="ECO:0000313" key="14">
    <source>
        <dbReference type="Proteomes" id="UP000652761"/>
    </source>
</evidence>
<dbReference type="PANTHER" id="PTHR24221:SF630">
    <property type="entry name" value="ABC TRANSPORTER B FAMILY MEMBER 29, CHLOROPLASTIC"/>
    <property type="match status" value="1"/>
</dbReference>
<dbReference type="PROSITE" id="PS00211">
    <property type="entry name" value="ABC_TRANSPORTER_1"/>
    <property type="match status" value="1"/>
</dbReference>
<feature type="compositionally biased region" description="Acidic residues" evidence="9">
    <location>
        <begin position="1"/>
        <end position="11"/>
    </location>
</feature>
<reference evidence="13" key="1">
    <citation type="submission" date="2017-07" db="EMBL/GenBank/DDBJ databases">
        <title>Taro Niue Genome Assembly and Annotation.</title>
        <authorList>
            <person name="Atibalentja N."/>
            <person name="Keating K."/>
            <person name="Fields C.J."/>
        </authorList>
    </citation>
    <scope>NUCLEOTIDE SEQUENCE</scope>
    <source>
        <strain evidence="13">Niue_2</strain>
        <tissue evidence="13">Leaf</tissue>
    </source>
</reference>
<dbReference type="SUPFAM" id="SSF52540">
    <property type="entry name" value="P-loop containing nucleoside triphosphate hydrolases"/>
    <property type="match status" value="1"/>
</dbReference>
<dbReference type="GO" id="GO:0005524">
    <property type="term" value="F:ATP binding"/>
    <property type="evidence" value="ECO:0007669"/>
    <property type="project" value="UniProtKB-KW"/>
</dbReference>
<feature type="transmembrane region" description="Helical" evidence="10">
    <location>
        <begin position="478"/>
        <end position="502"/>
    </location>
</feature>
<dbReference type="PANTHER" id="PTHR24221">
    <property type="entry name" value="ATP-BINDING CASSETTE SUB-FAMILY B"/>
    <property type="match status" value="1"/>
</dbReference>
<feature type="transmembrane region" description="Helical" evidence="10">
    <location>
        <begin position="390"/>
        <end position="409"/>
    </location>
</feature>
<keyword evidence="6" id="KW-0067">ATP-binding</keyword>
<evidence type="ECO:0000256" key="3">
    <source>
        <dbReference type="ARBA" id="ARBA00022475"/>
    </source>
</evidence>
<gene>
    <name evidence="13" type="ORF">Taro_035821</name>
</gene>
<evidence type="ECO:0000256" key="5">
    <source>
        <dbReference type="ARBA" id="ARBA00022741"/>
    </source>
</evidence>
<feature type="domain" description="ABC transporter" evidence="11">
    <location>
        <begin position="567"/>
        <end position="757"/>
    </location>
</feature>
<organism evidence="13 14">
    <name type="scientific">Colocasia esculenta</name>
    <name type="common">Wild taro</name>
    <name type="synonym">Arum esculentum</name>
    <dbReference type="NCBI Taxonomy" id="4460"/>
    <lineage>
        <taxon>Eukaryota</taxon>
        <taxon>Viridiplantae</taxon>
        <taxon>Streptophyta</taxon>
        <taxon>Embryophyta</taxon>
        <taxon>Tracheophyta</taxon>
        <taxon>Spermatophyta</taxon>
        <taxon>Magnoliopsida</taxon>
        <taxon>Liliopsida</taxon>
        <taxon>Araceae</taxon>
        <taxon>Aroideae</taxon>
        <taxon>Colocasieae</taxon>
        <taxon>Colocasia</taxon>
    </lineage>
</organism>
<dbReference type="Gene3D" id="1.20.1560.10">
    <property type="entry name" value="ABC transporter type 1, transmembrane domain"/>
    <property type="match status" value="1"/>
</dbReference>
<dbReference type="InterPro" id="IPR027417">
    <property type="entry name" value="P-loop_NTPase"/>
</dbReference>
<comment type="subcellular location">
    <subcellularLocation>
        <location evidence="1">Cell membrane</location>
        <topology evidence="1">Multi-pass membrane protein</topology>
    </subcellularLocation>
</comment>
<dbReference type="CDD" id="cd07346">
    <property type="entry name" value="ABC_6TM_exporters"/>
    <property type="match status" value="1"/>
</dbReference>
<evidence type="ECO:0000259" key="11">
    <source>
        <dbReference type="PROSITE" id="PS50893"/>
    </source>
</evidence>
<keyword evidence="4 10" id="KW-0812">Transmembrane</keyword>
<evidence type="ECO:0000256" key="8">
    <source>
        <dbReference type="ARBA" id="ARBA00023136"/>
    </source>
</evidence>
<dbReference type="Pfam" id="PF00005">
    <property type="entry name" value="ABC_tran"/>
    <property type="match status" value="1"/>
</dbReference>
<evidence type="ECO:0000256" key="4">
    <source>
        <dbReference type="ARBA" id="ARBA00022692"/>
    </source>
</evidence>
<keyword evidence="2" id="KW-0813">Transport</keyword>
<protein>
    <submittedName>
        <fullName evidence="13">Uncharacterized protein</fullName>
    </submittedName>
</protein>
<feature type="compositionally biased region" description="Basic and acidic residues" evidence="9">
    <location>
        <begin position="47"/>
        <end position="63"/>
    </location>
</feature>
<dbReference type="AlphaFoldDB" id="A0A843VVK7"/>
<dbReference type="InterPro" id="IPR017871">
    <property type="entry name" value="ABC_transporter-like_CS"/>
</dbReference>
<feature type="region of interest" description="Disordered" evidence="9">
    <location>
        <begin position="1"/>
        <end position="73"/>
    </location>
</feature>
<dbReference type="GO" id="GO:0140359">
    <property type="term" value="F:ABC-type transporter activity"/>
    <property type="evidence" value="ECO:0007669"/>
    <property type="project" value="InterPro"/>
</dbReference>